<comment type="similarity">
    <text evidence="2 10">Belongs to the calreticulin family.</text>
</comment>
<dbReference type="PROSITE" id="PS00803">
    <property type="entry name" value="CALRETICULIN_1"/>
    <property type="match status" value="1"/>
</dbReference>
<evidence type="ECO:0000256" key="6">
    <source>
        <dbReference type="ARBA" id="ARBA00023136"/>
    </source>
</evidence>
<feature type="compositionally biased region" description="Acidic residues" evidence="11">
    <location>
        <begin position="334"/>
        <end position="361"/>
    </location>
</feature>
<feature type="compositionally biased region" description="Basic and acidic residues" evidence="11">
    <location>
        <begin position="584"/>
        <end position="593"/>
    </location>
</feature>
<dbReference type="PROSITE" id="PS00805">
    <property type="entry name" value="CALRETICULIN_REPEAT"/>
    <property type="match status" value="1"/>
</dbReference>
<sequence length="605" mass="69433">MMKLKSIFLLFLSLGLLHVSICDTEEEEDDDDTTVEVEEEPPAVVEKVNYVPPVVKGNTFFTETFDKPADFEKRWTKSQTKKDGAEETIAKYDGEWTLTCNHTELAVDHYTAENGPWKNRKDSALKGDHGLVLKSKAKHHAISSKLNKPFRFDGKPFVVQYEVKFQNGLECGGAYVKLLSMDKQLELKQFQDKTPYTIMFGPDKCGMDHKLHFIFRHKNPKTGEFEEKHAKKPTANLDSYFTDKKTHLYKLVVNPDNSFEIFVDNTLVNEGSLLEDMSPPVNPPKEIDDPNDKKSDDWDEREKIPDPDAVKPEDWDESEPEYIIDDAATMPDGWLEDEPELIPDPDAEKPEDWDEDMDGEWEPPQIDNTKCKDAVGCGKWERPQVKNPKYKGKWRPAMIDNLIIRFVGIWAPRKITNPDFFEDLEPYKMTPIRSVVDAILDATRDRPWLWAVFLVLVVLPIVLIIAYCCFSKSQKGLWASIRGAADDRPWLWAVYVVVLLLPVLLLSICLCPRSGPIKPEVLEAQRKKTDEPSPDDKEAENKEEEVGPKGDNQAKKTKKSDLDVKEESSQEEEGDDEGEEEEKTEEKSEDSNRRTSPRKRKARKE</sequence>
<dbReference type="InterPro" id="IPR013320">
    <property type="entry name" value="ConA-like_dom_sf"/>
</dbReference>
<feature type="compositionally biased region" description="Basic and acidic residues" evidence="11">
    <location>
        <begin position="522"/>
        <end position="568"/>
    </location>
</feature>
<dbReference type="Gene3D" id="2.10.250.10">
    <property type="entry name" value="Calreticulin/calnexin, P domain"/>
    <property type="match status" value="1"/>
</dbReference>
<keyword evidence="6 10" id="KW-0472">Membrane</keyword>
<proteinExistence type="inferred from homology"/>
<reference evidence="12" key="1">
    <citation type="submission" date="2021-03" db="EMBL/GenBank/DDBJ databases">
        <authorList>
            <person name="Bekaert M."/>
        </authorList>
    </citation>
    <scope>NUCLEOTIDE SEQUENCE</scope>
</reference>
<feature type="disulfide bond" evidence="9">
    <location>
        <begin position="171"/>
        <end position="205"/>
    </location>
</feature>
<dbReference type="Proteomes" id="UP000683360">
    <property type="component" value="Unassembled WGS sequence"/>
</dbReference>
<evidence type="ECO:0000256" key="8">
    <source>
        <dbReference type="ARBA" id="ARBA00053392"/>
    </source>
</evidence>
<protein>
    <submittedName>
        <fullName evidence="12">CANX</fullName>
    </submittedName>
</protein>
<dbReference type="FunFam" id="2.60.120.200:FF:000011">
    <property type="entry name" value="Probable calnexin"/>
    <property type="match status" value="1"/>
</dbReference>
<keyword evidence="10" id="KW-0732">Signal</keyword>
<evidence type="ECO:0000256" key="1">
    <source>
        <dbReference type="ARBA" id="ARBA00004115"/>
    </source>
</evidence>
<feature type="transmembrane region" description="Helical" evidence="10">
    <location>
        <begin position="490"/>
        <end position="508"/>
    </location>
</feature>
<organism evidence="12 13">
    <name type="scientific">Mytilus edulis</name>
    <name type="common">Blue mussel</name>
    <dbReference type="NCBI Taxonomy" id="6550"/>
    <lineage>
        <taxon>Eukaryota</taxon>
        <taxon>Metazoa</taxon>
        <taxon>Spiralia</taxon>
        <taxon>Lophotrochozoa</taxon>
        <taxon>Mollusca</taxon>
        <taxon>Bivalvia</taxon>
        <taxon>Autobranchia</taxon>
        <taxon>Pteriomorphia</taxon>
        <taxon>Mytilida</taxon>
        <taxon>Mytiloidea</taxon>
        <taxon>Mytilidae</taxon>
        <taxon>Mytilinae</taxon>
        <taxon>Mytilus</taxon>
    </lineage>
</organism>
<feature type="signal peptide" evidence="10">
    <location>
        <begin position="1"/>
        <end position="22"/>
    </location>
</feature>
<dbReference type="SUPFAM" id="SSF49899">
    <property type="entry name" value="Concanavalin A-like lectins/glucanases"/>
    <property type="match status" value="1"/>
</dbReference>
<comment type="caution">
    <text evidence="12">The sequence shown here is derived from an EMBL/GenBank/DDBJ whole genome shotgun (WGS) entry which is preliminary data.</text>
</comment>
<feature type="region of interest" description="Disordered" evidence="11">
    <location>
        <begin position="522"/>
        <end position="605"/>
    </location>
</feature>
<dbReference type="PANTHER" id="PTHR11073">
    <property type="entry name" value="CALRETICULIN AND CALNEXIN"/>
    <property type="match status" value="1"/>
</dbReference>
<evidence type="ECO:0000256" key="7">
    <source>
        <dbReference type="ARBA" id="ARBA00023186"/>
    </source>
</evidence>
<comment type="function">
    <text evidence="8">Calcium-binding protein that interacts with newly synthesized monoglucosylated glycoproteins in the endoplasmic reticulum. It may act in assisting protein assembly and/or in the retention within the ER of unassembled protein subunits. It seems to play a major role in the quality control apparatus of the ER by the retention of incorrectly folded proteins. Required for embryogenesis and larval development under heat and ER stress conditions. May be important for germ cell development. Involved in neuronal necrotic cell death.</text>
</comment>
<dbReference type="OrthoDB" id="1938156at2759"/>
<gene>
    <name evidence="12" type="ORF">MEDL_52461</name>
</gene>
<keyword evidence="9" id="KW-1015">Disulfide bond</keyword>
<keyword evidence="3 10" id="KW-0812">Transmembrane</keyword>
<keyword evidence="5 10" id="KW-1133">Transmembrane helix</keyword>
<dbReference type="GO" id="GO:0036503">
    <property type="term" value="P:ERAD pathway"/>
    <property type="evidence" value="ECO:0007669"/>
    <property type="project" value="TreeGrafter"/>
</dbReference>
<keyword evidence="13" id="KW-1185">Reference proteome</keyword>
<keyword evidence="4 10" id="KW-0256">Endoplasmic reticulum</keyword>
<keyword evidence="7 10" id="KW-0143">Chaperone</keyword>
<feature type="chain" id="PRO_5035964034" evidence="10">
    <location>
        <begin position="23"/>
        <end position="605"/>
    </location>
</feature>
<dbReference type="Pfam" id="PF00262">
    <property type="entry name" value="Calreticulin"/>
    <property type="match status" value="1"/>
</dbReference>
<evidence type="ECO:0000256" key="4">
    <source>
        <dbReference type="ARBA" id="ARBA00022824"/>
    </source>
</evidence>
<evidence type="ECO:0000256" key="2">
    <source>
        <dbReference type="ARBA" id="ARBA00010983"/>
    </source>
</evidence>
<dbReference type="EMBL" id="CAJPWZ010002549">
    <property type="protein sequence ID" value="CAG2240153.1"/>
    <property type="molecule type" value="Genomic_DNA"/>
</dbReference>
<dbReference type="InterPro" id="IPR001580">
    <property type="entry name" value="Calret/calnex"/>
</dbReference>
<dbReference type="GO" id="GO:0005509">
    <property type="term" value="F:calcium ion binding"/>
    <property type="evidence" value="ECO:0007669"/>
    <property type="project" value="InterPro"/>
</dbReference>
<evidence type="ECO:0000256" key="10">
    <source>
        <dbReference type="RuleBase" id="RU362126"/>
    </source>
</evidence>
<evidence type="ECO:0000313" key="12">
    <source>
        <dbReference type="EMBL" id="CAG2240153.1"/>
    </source>
</evidence>
<dbReference type="GO" id="GO:0051082">
    <property type="term" value="F:unfolded protein binding"/>
    <property type="evidence" value="ECO:0007669"/>
    <property type="project" value="InterPro"/>
</dbReference>
<dbReference type="SUPFAM" id="SSF63887">
    <property type="entry name" value="P-domain of calnexin/calreticulin"/>
    <property type="match status" value="1"/>
</dbReference>
<dbReference type="GO" id="GO:0006457">
    <property type="term" value="P:protein folding"/>
    <property type="evidence" value="ECO:0007669"/>
    <property type="project" value="InterPro"/>
</dbReference>
<feature type="region of interest" description="Disordered" evidence="11">
    <location>
        <begin position="273"/>
        <end position="368"/>
    </location>
</feature>
<dbReference type="PROSITE" id="PS00804">
    <property type="entry name" value="CALRETICULIN_2"/>
    <property type="match status" value="1"/>
</dbReference>
<evidence type="ECO:0000256" key="11">
    <source>
        <dbReference type="SAM" id="MobiDB-lite"/>
    </source>
</evidence>
<dbReference type="AlphaFoldDB" id="A0A8S3U3S3"/>
<evidence type="ECO:0000256" key="3">
    <source>
        <dbReference type="ARBA" id="ARBA00022692"/>
    </source>
</evidence>
<dbReference type="PRINTS" id="PR00626">
    <property type="entry name" value="CALRETICULIN"/>
</dbReference>
<dbReference type="InterPro" id="IPR018124">
    <property type="entry name" value="Calret/calnex_CS"/>
</dbReference>
<feature type="transmembrane region" description="Helical" evidence="10">
    <location>
        <begin position="448"/>
        <end position="470"/>
    </location>
</feature>
<feature type="compositionally biased region" description="Acidic residues" evidence="11">
    <location>
        <begin position="314"/>
        <end position="324"/>
    </location>
</feature>
<feature type="compositionally biased region" description="Basic and acidic residues" evidence="11">
    <location>
        <begin position="285"/>
        <end position="313"/>
    </location>
</feature>
<name>A0A8S3U3S3_MYTED</name>
<evidence type="ECO:0000313" key="13">
    <source>
        <dbReference type="Proteomes" id="UP000683360"/>
    </source>
</evidence>
<comment type="subcellular location">
    <subcellularLocation>
        <location evidence="1">Endoplasmic reticulum membrane</location>
        <topology evidence="1">Single-pass type I membrane protein</topology>
    </subcellularLocation>
</comment>
<accession>A0A8S3U3S3</accession>
<feature type="compositionally biased region" description="Basic residues" evidence="11">
    <location>
        <begin position="595"/>
        <end position="605"/>
    </location>
</feature>
<dbReference type="FunFam" id="2.10.250.10:FF:000001">
    <property type="entry name" value="Calnexin homolog"/>
    <property type="match status" value="1"/>
</dbReference>
<evidence type="ECO:0000256" key="5">
    <source>
        <dbReference type="ARBA" id="ARBA00022989"/>
    </source>
</evidence>
<dbReference type="InterPro" id="IPR009033">
    <property type="entry name" value="Calreticulin/calnexin_P_dom_sf"/>
</dbReference>
<evidence type="ECO:0000256" key="9">
    <source>
        <dbReference type="PIRSR" id="PIRSR601580-3"/>
    </source>
</evidence>
<feature type="compositionally biased region" description="Acidic residues" evidence="11">
    <location>
        <begin position="569"/>
        <end position="583"/>
    </location>
</feature>
<dbReference type="PANTHER" id="PTHR11073:SF1">
    <property type="entry name" value="CALNEXIN 14D-RELATED"/>
    <property type="match status" value="1"/>
</dbReference>
<dbReference type="GO" id="GO:0005789">
    <property type="term" value="C:endoplasmic reticulum membrane"/>
    <property type="evidence" value="ECO:0007669"/>
    <property type="project" value="UniProtKB-SubCell"/>
</dbReference>
<dbReference type="Gene3D" id="2.60.120.200">
    <property type="match status" value="1"/>
</dbReference>